<evidence type="ECO:0000256" key="1">
    <source>
        <dbReference type="SAM" id="Phobius"/>
    </source>
</evidence>
<reference evidence="3" key="1">
    <citation type="journal article" date="2014" name="Nat. Commun.">
        <title>Genomic adaptations of the halophilic Dead Sea filamentous fungus Eurotium rubrum.</title>
        <authorList>
            <person name="Kis-Papo T."/>
            <person name="Weig A.R."/>
            <person name="Riley R."/>
            <person name="Persoh D."/>
            <person name="Salamov A."/>
            <person name="Sun H."/>
            <person name="Lipzen A."/>
            <person name="Wasser S.P."/>
            <person name="Rambold G."/>
            <person name="Grigoriev I.V."/>
            <person name="Nevo E."/>
        </authorList>
    </citation>
    <scope>NUCLEOTIDE SEQUENCE [LARGE SCALE GENOMIC DNA]</scope>
    <source>
        <strain evidence="3">CBS 135680</strain>
    </source>
</reference>
<dbReference type="EMBL" id="KK088427">
    <property type="protein sequence ID" value="EYE94174.1"/>
    <property type="molecule type" value="Genomic_DNA"/>
</dbReference>
<proteinExistence type="predicted"/>
<dbReference type="Proteomes" id="UP000019804">
    <property type="component" value="Unassembled WGS sequence"/>
</dbReference>
<protein>
    <submittedName>
        <fullName evidence="2">Uncharacterized protein</fullName>
    </submittedName>
</protein>
<dbReference type="HOGENOM" id="CLU_2793563_0_0_1"/>
<evidence type="ECO:0000313" key="3">
    <source>
        <dbReference type="Proteomes" id="UP000019804"/>
    </source>
</evidence>
<gene>
    <name evidence="2" type="ORF">EURHEDRAFT_97240</name>
</gene>
<dbReference type="GeneID" id="63702832"/>
<sequence>MRIYGASLSAQYRGHKLVGLWGMLLACLACVGVAGCACYIKEVFYRMGDRWITDRIYRARRTYVYRAI</sequence>
<dbReference type="RefSeq" id="XP_040637862.1">
    <property type="nucleotide sequence ID" value="XM_040787708.1"/>
</dbReference>
<name>A0A017SC15_ASPRC</name>
<keyword evidence="1" id="KW-1133">Transmembrane helix</keyword>
<accession>A0A017SC15</accession>
<keyword evidence="1" id="KW-0472">Membrane</keyword>
<dbReference type="AlphaFoldDB" id="A0A017SC15"/>
<dbReference type="PROSITE" id="PS51257">
    <property type="entry name" value="PROKAR_LIPOPROTEIN"/>
    <property type="match status" value="1"/>
</dbReference>
<evidence type="ECO:0000313" key="2">
    <source>
        <dbReference type="EMBL" id="EYE94174.1"/>
    </source>
</evidence>
<organism evidence="2 3">
    <name type="scientific">Aspergillus ruber (strain CBS 135680)</name>
    <dbReference type="NCBI Taxonomy" id="1388766"/>
    <lineage>
        <taxon>Eukaryota</taxon>
        <taxon>Fungi</taxon>
        <taxon>Dikarya</taxon>
        <taxon>Ascomycota</taxon>
        <taxon>Pezizomycotina</taxon>
        <taxon>Eurotiomycetes</taxon>
        <taxon>Eurotiomycetidae</taxon>
        <taxon>Eurotiales</taxon>
        <taxon>Aspergillaceae</taxon>
        <taxon>Aspergillus</taxon>
        <taxon>Aspergillus subgen. Aspergillus</taxon>
    </lineage>
</organism>
<feature type="transmembrane region" description="Helical" evidence="1">
    <location>
        <begin position="20"/>
        <end position="40"/>
    </location>
</feature>
<keyword evidence="1" id="KW-0812">Transmembrane</keyword>
<keyword evidence="3" id="KW-1185">Reference proteome</keyword>